<dbReference type="EMBL" id="CAJVPS010010835">
    <property type="protein sequence ID" value="CAG8660550.1"/>
    <property type="molecule type" value="Genomic_DNA"/>
</dbReference>
<keyword evidence="1" id="KW-0472">Membrane</keyword>
<reference evidence="2" key="1">
    <citation type="submission" date="2021-06" db="EMBL/GenBank/DDBJ databases">
        <authorList>
            <person name="Kallberg Y."/>
            <person name="Tangrot J."/>
            <person name="Rosling A."/>
        </authorList>
    </citation>
    <scope>NUCLEOTIDE SEQUENCE</scope>
    <source>
        <strain evidence="2">FL130A</strain>
    </source>
</reference>
<evidence type="ECO:0000313" key="3">
    <source>
        <dbReference type="Proteomes" id="UP000789508"/>
    </source>
</evidence>
<dbReference type="Proteomes" id="UP000789508">
    <property type="component" value="Unassembled WGS sequence"/>
</dbReference>
<proteinExistence type="predicted"/>
<keyword evidence="1" id="KW-0812">Transmembrane</keyword>
<accession>A0A9N9E5F5</accession>
<protein>
    <submittedName>
        <fullName evidence="2">906_t:CDS:1</fullName>
    </submittedName>
</protein>
<keyword evidence="3" id="KW-1185">Reference proteome</keyword>
<dbReference type="AlphaFoldDB" id="A0A9N9E5F5"/>
<sequence length="249" mass="28923">MKSVSAPTHFRYLSLVFAVSMLSILFVTVPLRIHSSKRDDVAAIDPINKTRKSFMNRRLFNHNKDDKKKDTGILINNQEAHESELQRELHQHFEEESEDWWEVQRSYEYQTADSLGDLFLVEVEEAQVIHKQHAQLDDIQLAEDYQTQDASQEVLNINDGLQKGATNANSTAIAAEEIEQHQREDMLEVKQYQKIHVVQVNLFGLLKNEYEEERLVQYEYSLSIDAFNEWEYSASEDNQSADNFVLGNA</sequence>
<gene>
    <name evidence="2" type="ORF">ALEPTO_LOCUS10309</name>
</gene>
<evidence type="ECO:0000256" key="1">
    <source>
        <dbReference type="SAM" id="Phobius"/>
    </source>
</evidence>
<comment type="caution">
    <text evidence="2">The sequence shown here is derived from an EMBL/GenBank/DDBJ whole genome shotgun (WGS) entry which is preliminary data.</text>
</comment>
<name>A0A9N9E5F5_9GLOM</name>
<feature type="transmembrane region" description="Helical" evidence="1">
    <location>
        <begin position="12"/>
        <end position="31"/>
    </location>
</feature>
<dbReference type="OrthoDB" id="2381513at2759"/>
<organism evidence="2 3">
    <name type="scientific">Ambispora leptoticha</name>
    <dbReference type="NCBI Taxonomy" id="144679"/>
    <lineage>
        <taxon>Eukaryota</taxon>
        <taxon>Fungi</taxon>
        <taxon>Fungi incertae sedis</taxon>
        <taxon>Mucoromycota</taxon>
        <taxon>Glomeromycotina</taxon>
        <taxon>Glomeromycetes</taxon>
        <taxon>Archaeosporales</taxon>
        <taxon>Ambisporaceae</taxon>
        <taxon>Ambispora</taxon>
    </lineage>
</organism>
<keyword evidence="1" id="KW-1133">Transmembrane helix</keyword>
<evidence type="ECO:0000313" key="2">
    <source>
        <dbReference type="EMBL" id="CAG8660550.1"/>
    </source>
</evidence>